<proteinExistence type="predicted"/>
<feature type="domain" description="Cytochrome c" evidence="4">
    <location>
        <begin position="116"/>
        <end position="206"/>
    </location>
</feature>
<dbReference type="PANTHER" id="PTHR33751:SF11">
    <property type="entry name" value="BLL4483 PROTEIN"/>
    <property type="match status" value="1"/>
</dbReference>
<dbReference type="Pfam" id="PF00034">
    <property type="entry name" value="Cytochrom_C"/>
    <property type="match status" value="1"/>
</dbReference>
<feature type="domain" description="Cytochrome c" evidence="4">
    <location>
        <begin position="16"/>
        <end position="103"/>
    </location>
</feature>
<comment type="caution">
    <text evidence="5">The sequence shown here is derived from an EMBL/GenBank/DDBJ whole genome shotgun (WGS) entry which is preliminary data.</text>
</comment>
<accession>A0A0F9W098</accession>
<dbReference type="GO" id="GO:0005506">
    <property type="term" value="F:iron ion binding"/>
    <property type="evidence" value="ECO:0007669"/>
    <property type="project" value="InterPro"/>
</dbReference>
<keyword evidence="3" id="KW-0408">Iron</keyword>
<evidence type="ECO:0000256" key="2">
    <source>
        <dbReference type="ARBA" id="ARBA00022723"/>
    </source>
</evidence>
<dbReference type="EMBL" id="LAZR01000253">
    <property type="protein sequence ID" value="KKN79071.1"/>
    <property type="molecule type" value="Genomic_DNA"/>
</dbReference>
<dbReference type="SUPFAM" id="SSF46626">
    <property type="entry name" value="Cytochrome c"/>
    <property type="match status" value="2"/>
</dbReference>
<dbReference type="InterPro" id="IPR036909">
    <property type="entry name" value="Cyt_c-like_dom_sf"/>
</dbReference>
<name>A0A0F9W098_9ZZZZ</name>
<dbReference type="Pfam" id="PF13442">
    <property type="entry name" value="Cytochrome_CBB3"/>
    <property type="match status" value="1"/>
</dbReference>
<dbReference type="InterPro" id="IPR024167">
    <property type="entry name" value="Cytochrome_c4-like"/>
</dbReference>
<sequence>MGAAALVLSFAQSGPLFAAGGSDIAANGTAGGAPACASCHGQSGEGQPEGPFPRLAGINATYLASQLQDFADGKRQSDIMGSIAQSLTEEEIAAVAKYYAEKSAPKANEPTPLDPAVVSAGGKLAMRGDWSRGLPGCSQCHGPGGAGVGSTFPKLSGQSMEYIAGQLRAWQDKQRTNDPLDLMAGVASKLDDAEVQAVASYYASLPVEQAPPSQSSEGKQ</sequence>
<dbReference type="PROSITE" id="PS51007">
    <property type="entry name" value="CYTC"/>
    <property type="match status" value="2"/>
</dbReference>
<dbReference type="GO" id="GO:0020037">
    <property type="term" value="F:heme binding"/>
    <property type="evidence" value="ECO:0007669"/>
    <property type="project" value="InterPro"/>
</dbReference>
<gene>
    <name evidence="5" type="ORF">LCGC14_0343990</name>
</gene>
<dbReference type="InterPro" id="IPR009056">
    <property type="entry name" value="Cyt_c-like_dom"/>
</dbReference>
<dbReference type="Gene3D" id="1.10.760.10">
    <property type="entry name" value="Cytochrome c-like domain"/>
    <property type="match status" value="2"/>
</dbReference>
<organism evidence="5">
    <name type="scientific">marine sediment metagenome</name>
    <dbReference type="NCBI Taxonomy" id="412755"/>
    <lineage>
        <taxon>unclassified sequences</taxon>
        <taxon>metagenomes</taxon>
        <taxon>ecological metagenomes</taxon>
    </lineage>
</organism>
<dbReference type="AlphaFoldDB" id="A0A0F9W098"/>
<keyword evidence="1" id="KW-0349">Heme</keyword>
<dbReference type="GO" id="GO:0009055">
    <property type="term" value="F:electron transfer activity"/>
    <property type="evidence" value="ECO:0007669"/>
    <property type="project" value="InterPro"/>
</dbReference>
<dbReference type="PANTHER" id="PTHR33751">
    <property type="entry name" value="CBB3-TYPE CYTOCHROME C OXIDASE SUBUNIT FIXP"/>
    <property type="match status" value="1"/>
</dbReference>
<protein>
    <recommendedName>
        <fullName evidence="4">Cytochrome c domain-containing protein</fullName>
    </recommendedName>
</protein>
<evidence type="ECO:0000256" key="3">
    <source>
        <dbReference type="ARBA" id="ARBA00023004"/>
    </source>
</evidence>
<reference evidence="5" key="1">
    <citation type="journal article" date="2015" name="Nature">
        <title>Complex archaea that bridge the gap between prokaryotes and eukaryotes.</title>
        <authorList>
            <person name="Spang A."/>
            <person name="Saw J.H."/>
            <person name="Jorgensen S.L."/>
            <person name="Zaremba-Niedzwiedzka K."/>
            <person name="Martijn J."/>
            <person name="Lind A.E."/>
            <person name="van Eijk R."/>
            <person name="Schleper C."/>
            <person name="Guy L."/>
            <person name="Ettema T.J."/>
        </authorList>
    </citation>
    <scope>NUCLEOTIDE SEQUENCE</scope>
</reference>
<dbReference type="InterPro" id="IPR050597">
    <property type="entry name" value="Cytochrome_c_Oxidase_Subunit"/>
</dbReference>
<dbReference type="GO" id="GO:0042597">
    <property type="term" value="C:periplasmic space"/>
    <property type="evidence" value="ECO:0007669"/>
    <property type="project" value="InterPro"/>
</dbReference>
<dbReference type="PIRSF" id="PIRSF000005">
    <property type="entry name" value="Cytochrome_c4"/>
    <property type="match status" value="1"/>
</dbReference>
<keyword evidence="2" id="KW-0479">Metal-binding</keyword>
<evidence type="ECO:0000313" key="5">
    <source>
        <dbReference type="EMBL" id="KKN79071.1"/>
    </source>
</evidence>
<evidence type="ECO:0000256" key="1">
    <source>
        <dbReference type="ARBA" id="ARBA00022617"/>
    </source>
</evidence>
<evidence type="ECO:0000259" key="4">
    <source>
        <dbReference type="PROSITE" id="PS51007"/>
    </source>
</evidence>